<gene>
    <name evidence="1" type="ORF">M5K25_026319</name>
</gene>
<evidence type="ECO:0000313" key="2">
    <source>
        <dbReference type="Proteomes" id="UP001552299"/>
    </source>
</evidence>
<sequence length="78" mass="8794">MEKVLHSERTSVVASDQNVMQMRERDTSKLLLLAISEAAEVGLSVQRLHLKLNDAEASVSELNQGKHFVLIKTFLIYI</sequence>
<accession>A0ABD0TWZ5</accession>
<comment type="caution">
    <text evidence="1">The sequence shown here is derived from an EMBL/GenBank/DDBJ whole genome shotgun (WGS) entry which is preliminary data.</text>
</comment>
<dbReference type="Proteomes" id="UP001552299">
    <property type="component" value="Unassembled WGS sequence"/>
</dbReference>
<dbReference type="AlphaFoldDB" id="A0ABD0TWZ5"/>
<reference evidence="1 2" key="1">
    <citation type="journal article" date="2024" name="Plant Biotechnol. J.">
        <title>Dendrobium thyrsiflorum genome and its molecular insights into genes involved in important horticultural traits.</title>
        <authorList>
            <person name="Chen B."/>
            <person name="Wang J.Y."/>
            <person name="Zheng P.J."/>
            <person name="Li K.L."/>
            <person name="Liang Y.M."/>
            <person name="Chen X.F."/>
            <person name="Zhang C."/>
            <person name="Zhao X."/>
            <person name="He X."/>
            <person name="Zhang G.Q."/>
            <person name="Liu Z.J."/>
            <person name="Xu Q."/>
        </authorList>
    </citation>
    <scope>NUCLEOTIDE SEQUENCE [LARGE SCALE GENOMIC DNA]</scope>
    <source>
        <strain evidence="1">GZMU011</strain>
    </source>
</reference>
<protein>
    <submittedName>
        <fullName evidence="1">Uncharacterized protein</fullName>
    </submittedName>
</protein>
<evidence type="ECO:0000313" key="1">
    <source>
        <dbReference type="EMBL" id="KAL0904236.1"/>
    </source>
</evidence>
<organism evidence="1 2">
    <name type="scientific">Dendrobium thyrsiflorum</name>
    <name type="common">Pinecone-like raceme dendrobium</name>
    <name type="synonym">Orchid</name>
    <dbReference type="NCBI Taxonomy" id="117978"/>
    <lineage>
        <taxon>Eukaryota</taxon>
        <taxon>Viridiplantae</taxon>
        <taxon>Streptophyta</taxon>
        <taxon>Embryophyta</taxon>
        <taxon>Tracheophyta</taxon>
        <taxon>Spermatophyta</taxon>
        <taxon>Magnoliopsida</taxon>
        <taxon>Liliopsida</taxon>
        <taxon>Asparagales</taxon>
        <taxon>Orchidaceae</taxon>
        <taxon>Epidendroideae</taxon>
        <taxon>Malaxideae</taxon>
        <taxon>Dendrobiinae</taxon>
        <taxon>Dendrobium</taxon>
    </lineage>
</organism>
<keyword evidence="2" id="KW-1185">Reference proteome</keyword>
<dbReference type="EMBL" id="JANQDX010000019">
    <property type="protein sequence ID" value="KAL0904236.1"/>
    <property type="molecule type" value="Genomic_DNA"/>
</dbReference>
<proteinExistence type="predicted"/>
<name>A0ABD0TWZ5_DENTH</name>